<evidence type="ECO:0000256" key="3">
    <source>
        <dbReference type="ARBA" id="ARBA00022691"/>
    </source>
</evidence>
<dbReference type="PANTHER" id="PTHR43591">
    <property type="entry name" value="METHYLTRANSFERASE"/>
    <property type="match status" value="1"/>
</dbReference>
<dbReference type="PANTHER" id="PTHR43591:SF24">
    <property type="entry name" value="2-METHOXY-6-POLYPRENYL-1,4-BENZOQUINOL METHYLASE, MITOCHONDRIAL"/>
    <property type="match status" value="1"/>
</dbReference>
<dbReference type="GO" id="GO:0009234">
    <property type="term" value="P:menaquinone biosynthetic process"/>
    <property type="evidence" value="ECO:0007669"/>
    <property type="project" value="UniProtKB-UniRule"/>
</dbReference>
<dbReference type="Gene3D" id="3.40.50.150">
    <property type="entry name" value="Vaccinia Virus protein VP39"/>
    <property type="match status" value="1"/>
</dbReference>
<evidence type="ECO:0000313" key="6">
    <source>
        <dbReference type="Proteomes" id="UP000178092"/>
    </source>
</evidence>
<keyword evidence="1 4" id="KW-0489">Methyltransferase</keyword>
<evidence type="ECO:0000256" key="1">
    <source>
        <dbReference type="ARBA" id="ARBA00022603"/>
    </source>
</evidence>
<dbReference type="AlphaFoldDB" id="A0A1G2R0V2"/>
<keyword evidence="3 4" id="KW-0949">S-adenosyl-L-methionine</keyword>
<proteinExistence type="inferred from homology"/>
<name>A0A1G2R0V2_9BACT</name>
<dbReference type="Proteomes" id="UP000178092">
    <property type="component" value="Unassembled WGS sequence"/>
</dbReference>
<dbReference type="GO" id="GO:0043770">
    <property type="term" value="F:demethylmenaquinone methyltransferase activity"/>
    <property type="evidence" value="ECO:0007669"/>
    <property type="project" value="UniProtKB-UniRule"/>
</dbReference>
<dbReference type="InterPro" id="IPR023576">
    <property type="entry name" value="UbiE/COQ5_MeTrFase_CS"/>
</dbReference>
<dbReference type="GO" id="GO:0032259">
    <property type="term" value="P:methylation"/>
    <property type="evidence" value="ECO:0007669"/>
    <property type="project" value="UniProtKB-KW"/>
</dbReference>
<dbReference type="Pfam" id="PF01209">
    <property type="entry name" value="Ubie_methyltran"/>
    <property type="match status" value="1"/>
</dbReference>
<dbReference type="SUPFAM" id="SSF53335">
    <property type="entry name" value="S-adenosyl-L-methionine-dependent methyltransferases"/>
    <property type="match status" value="1"/>
</dbReference>
<dbReference type="EMBL" id="MHTV01000032">
    <property type="protein sequence ID" value="OHA66505.1"/>
    <property type="molecule type" value="Genomic_DNA"/>
</dbReference>
<keyword evidence="4" id="KW-0474">Menaquinone biosynthesis</keyword>
<gene>
    <name evidence="4" type="primary">menG</name>
    <name evidence="5" type="ORF">A3C04_04155</name>
</gene>
<reference evidence="5 6" key="1">
    <citation type="journal article" date="2016" name="Nat. Commun.">
        <title>Thousands of microbial genomes shed light on interconnected biogeochemical processes in an aquifer system.</title>
        <authorList>
            <person name="Anantharaman K."/>
            <person name="Brown C.T."/>
            <person name="Hug L.A."/>
            <person name="Sharon I."/>
            <person name="Castelle C.J."/>
            <person name="Probst A.J."/>
            <person name="Thomas B.C."/>
            <person name="Singh A."/>
            <person name="Wilkins M.J."/>
            <person name="Karaoz U."/>
            <person name="Brodie E.L."/>
            <person name="Williams K.H."/>
            <person name="Hubbard S.S."/>
            <person name="Banfield J.F."/>
        </authorList>
    </citation>
    <scope>NUCLEOTIDE SEQUENCE [LARGE SCALE GENOMIC DNA]</scope>
</reference>
<accession>A0A1G2R0V2</accession>
<evidence type="ECO:0000256" key="2">
    <source>
        <dbReference type="ARBA" id="ARBA00022679"/>
    </source>
</evidence>
<comment type="caution">
    <text evidence="4">Lacks conserved residue(s) required for the propagation of feature annotation.</text>
</comment>
<feature type="binding site" evidence="4">
    <location>
        <position position="63"/>
    </location>
    <ligand>
        <name>S-adenosyl-L-methionine</name>
        <dbReference type="ChEBI" id="CHEBI:59789"/>
    </ligand>
</feature>
<protein>
    <recommendedName>
        <fullName evidence="4">Demethylmenaquinone methyltransferase</fullName>
        <ecNumber evidence="4">2.1.1.163</ecNumber>
    </recommendedName>
</protein>
<dbReference type="HAMAP" id="MF_01813">
    <property type="entry name" value="MenG_UbiE_methyltr"/>
    <property type="match status" value="1"/>
</dbReference>
<feature type="binding site" evidence="4">
    <location>
        <begin position="111"/>
        <end position="112"/>
    </location>
    <ligand>
        <name>S-adenosyl-L-methionine</name>
        <dbReference type="ChEBI" id="CHEBI:59789"/>
    </ligand>
</feature>
<comment type="catalytic activity">
    <reaction evidence="4">
        <text>a 2-demethylmenaquinol + S-adenosyl-L-methionine = a menaquinol + S-adenosyl-L-homocysteine + H(+)</text>
        <dbReference type="Rhea" id="RHEA:42640"/>
        <dbReference type="Rhea" id="RHEA-COMP:9539"/>
        <dbReference type="Rhea" id="RHEA-COMP:9563"/>
        <dbReference type="ChEBI" id="CHEBI:15378"/>
        <dbReference type="ChEBI" id="CHEBI:18151"/>
        <dbReference type="ChEBI" id="CHEBI:55437"/>
        <dbReference type="ChEBI" id="CHEBI:57856"/>
        <dbReference type="ChEBI" id="CHEBI:59789"/>
        <dbReference type="EC" id="2.1.1.163"/>
    </reaction>
</comment>
<comment type="function">
    <text evidence="4">Methyltransferase required for the conversion of demethylmenaquinol (DMKH2) to menaquinol (MKH2).</text>
</comment>
<comment type="caution">
    <text evidence="5">The sequence shown here is derived from an EMBL/GenBank/DDBJ whole genome shotgun (WGS) entry which is preliminary data.</text>
</comment>
<evidence type="ECO:0000256" key="4">
    <source>
        <dbReference type="HAMAP-Rule" id="MF_01813"/>
    </source>
</evidence>
<feature type="binding site" evidence="4">
    <location>
        <position position="83"/>
    </location>
    <ligand>
        <name>S-adenosyl-L-methionine</name>
        <dbReference type="ChEBI" id="CHEBI:59789"/>
    </ligand>
</feature>
<sequence>MLRVNPYHRESSRVAEMFSMIVPKYDFLNHLFSFGLDFWWRNKLVELLAANKRGALLDIATGTGDVAFAAAKKWPFLSIVGVDFSEGMIKRARAKALEQKLDKGVRFEVGDALKLSYSNRTFDWATMAFGLRNVEDYEAGLREIARVLKPGGKLLILEFSRVKNPILRLLYVAHLRLIIPLFGRIFSQGEAYSYLAGSIQDFTTHVDVCGLMTEADFRDVRQIPLTFGVVSIYEGICRV</sequence>
<dbReference type="PROSITE" id="PS01184">
    <property type="entry name" value="UBIE_2"/>
    <property type="match status" value="1"/>
</dbReference>
<organism evidence="5 6">
    <name type="scientific">Candidatus Wildermuthbacteria bacterium RIFCSPHIGHO2_02_FULL_45_25</name>
    <dbReference type="NCBI Taxonomy" id="1802450"/>
    <lineage>
        <taxon>Bacteria</taxon>
        <taxon>Candidatus Wildermuthiibacteriota</taxon>
    </lineage>
</organism>
<dbReference type="InterPro" id="IPR029063">
    <property type="entry name" value="SAM-dependent_MTases_sf"/>
</dbReference>
<dbReference type="NCBIfam" id="NF001244">
    <property type="entry name" value="PRK00216.1-5"/>
    <property type="match status" value="1"/>
</dbReference>
<dbReference type="CDD" id="cd02440">
    <property type="entry name" value="AdoMet_MTases"/>
    <property type="match status" value="1"/>
</dbReference>
<dbReference type="InterPro" id="IPR004033">
    <property type="entry name" value="UbiE/COQ5_MeTrFase"/>
</dbReference>
<dbReference type="PROSITE" id="PS51608">
    <property type="entry name" value="SAM_MT_UBIE"/>
    <property type="match status" value="1"/>
</dbReference>
<dbReference type="EC" id="2.1.1.163" evidence="4"/>
<dbReference type="UniPathway" id="UPA00079">
    <property type="reaction ID" value="UER00169"/>
</dbReference>
<evidence type="ECO:0000313" key="5">
    <source>
        <dbReference type="EMBL" id="OHA66505.1"/>
    </source>
</evidence>
<keyword evidence="2 4" id="KW-0808">Transferase</keyword>
<comment type="pathway">
    <text evidence="4">Quinol/quinone metabolism; menaquinone biosynthesis; menaquinol from 1,4-dihydroxy-2-naphthoate: step 2/2.</text>
</comment>
<comment type="similarity">
    <text evidence="4">Belongs to the class I-like SAM-binding methyltransferase superfamily. MenG/UbiE family.</text>
</comment>
<dbReference type="NCBIfam" id="TIGR01934">
    <property type="entry name" value="MenG_MenH_UbiE"/>
    <property type="match status" value="1"/>
</dbReference>